<dbReference type="Proteomes" id="UP001180020">
    <property type="component" value="Unassembled WGS sequence"/>
</dbReference>
<reference evidence="1" key="1">
    <citation type="journal article" date="2023" name="Nat. Commun.">
        <title>Diploid and tetraploid genomes of Acorus and the evolution of monocots.</title>
        <authorList>
            <person name="Ma L."/>
            <person name="Liu K.W."/>
            <person name="Li Z."/>
            <person name="Hsiao Y.Y."/>
            <person name="Qi Y."/>
            <person name="Fu T."/>
            <person name="Tang G.D."/>
            <person name="Zhang D."/>
            <person name="Sun W.H."/>
            <person name="Liu D.K."/>
            <person name="Li Y."/>
            <person name="Chen G.Z."/>
            <person name="Liu X.D."/>
            <person name="Liao X.Y."/>
            <person name="Jiang Y.T."/>
            <person name="Yu X."/>
            <person name="Hao Y."/>
            <person name="Huang J."/>
            <person name="Zhao X.W."/>
            <person name="Ke S."/>
            <person name="Chen Y.Y."/>
            <person name="Wu W.L."/>
            <person name="Hsu J.L."/>
            <person name="Lin Y.F."/>
            <person name="Huang M.D."/>
            <person name="Li C.Y."/>
            <person name="Huang L."/>
            <person name="Wang Z.W."/>
            <person name="Zhao X."/>
            <person name="Zhong W.Y."/>
            <person name="Peng D.H."/>
            <person name="Ahmad S."/>
            <person name="Lan S."/>
            <person name="Zhang J.S."/>
            <person name="Tsai W.C."/>
            <person name="Van de Peer Y."/>
            <person name="Liu Z.J."/>
        </authorList>
    </citation>
    <scope>NUCLEOTIDE SEQUENCE</scope>
    <source>
        <strain evidence="1">CP</strain>
    </source>
</reference>
<keyword evidence="2" id="KW-1185">Reference proteome</keyword>
<sequence length="102" mass="11323">MALAPDMFANLSRMMDPCLADTGGVELEKGEEMEGKIKERVEVIKGCLGVLKVGIDGIVGQLDDFFDEIVEDLPTNKVVQHINIGYPPYSQSQEVQKKQRLD</sequence>
<reference evidence="1" key="2">
    <citation type="submission" date="2023-06" db="EMBL/GenBank/DDBJ databases">
        <authorList>
            <person name="Ma L."/>
            <person name="Liu K.-W."/>
            <person name="Li Z."/>
            <person name="Hsiao Y.-Y."/>
            <person name="Qi Y."/>
            <person name="Fu T."/>
            <person name="Tang G."/>
            <person name="Zhang D."/>
            <person name="Sun W.-H."/>
            <person name="Liu D.-K."/>
            <person name="Li Y."/>
            <person name="Chen G.-Z."/>
            <person name="Liu X.-D."/>
            <person name="Liao X.-Y."/>
            <person name="Jiang Y.-T."/>
            <person name="Yu X."/>
            <person name="Hao Y."/>
            <person name="Huang J."/>
            <person name="Zhao X.-W."/>
            <person name="Ke S."/>
            <person name="Chen Y.-Y."/>
            <person name="Wu W.-L."/>
            <person name="Hsu J.-L."/>
            <person name="Lin Y.-F."/>
            <person name="Huang M.-D."/>
            <person name="Li C.-Y."/>
            <person name="Huang L."/>
            <person name="Wang Z.-W."/>
            <person name="Zhao X."/>
            <person name="Zhong W.-Y."/>
            <person name="Peng D.-H."/>
            <person name="Ahmad S."/>
            <person name="Lan S."/>
            <person name="Zhang J.-S."/>
            <person name="Tsai W.-C."/>
            <person name="Van De Peer Y."/>
            <person name="Liu Z.-J."/>
        </authorList>
    </citation>
    <scope>NUCLEOTIDE SEQUENCE</scope>
    <source>
        <strain evidence="1">CP</strain>
        <tissue evidence="1">Leaves</tissue>
    </source>
</reference>
<dbReference type="AlphaFoldDB" id="A0AAV9EJ24"/>
<accession>A0AAV9EJ24</accession>
<evidence type="ECO:0000313" key="2">
    <source>
        <dbReference type="Proteomes" id="UP001180020"/>
    </source>
</evidence>
<name>A0AAV9EJ24_ACOCL</name>
<comment type="caution">
    <text evidence="1">The sequence shown here is derived from an EMBL/GenBank/DDBJ whole genome shotgun (WGS) entry which is preliminary data.</text>
</comment>
<dbReference type="EMBL" id="JAUJYO010000006">
    <property type="protein sequence ID" value="KAK1313412.1"/>
    <property type="molecule type" value="Genomic_DNA"/>
</dbReference>
<evidence type="ECO:0000313" key="1">
    <source>
        <dbReference type="EMBL" id="KAK1313412.1"/>
    </source>
</evidence>
<gene>
    <name evidence="1" type="ORF">QJS10_CPA06g00994</name>
</gene>
<organism evidence="1 2">
    <name type="scientific">Acorus calamus</name>
    <name type="common">Sweet flag</name>
    <dbReference type="NCBI Taxonomy" id="4465"/>
    <lineage>
        <taxon>Eukaryota</taxon>
        <taxon>Viridiplantae</taxon>
        <taxon>Streptophyta</taxon>
        <taxon>Embryophyta</taxon>
        <taxon>Tracheophyta</taxon>
        <taxon>Spermatophyta</taxon>
        <taxon>Magnoliopsida</taxon>
        <taxon>Liliopsida</taxon>
        <taxon>Acoraceae</taxon>
        <taxon>Acorus</taxon>
    </lineage>
</organism>
<proteinExistence type="predicted"/>
<protein>
    <submittedName>
        <fullName evidence="1">Uncharacterized protein</fullName>
    </submittedName>
</protein>